<keyword evidence="1" id="KW-0862">Zinc</keyword>
<sequence length="402" mass="46046">MDSRRDRGGVGLVPAWLEIQGLSEESLRAAVTGLGIEILGALCARAEPPTVRVRLCCLAARKFTYTMYVELCRYMESCRAGRGSELTVVAGRGKPVEEPTGLPVEEPTGLPVEEPTGLPVEEPTGLPVEEPTGLPVEEPTGLPVEEPTGLPVEEPTGLPVEEPTGLPVEVLRIKVEAEESVSSEEERRNPENGVRRKLSKNFTCILCSRRLTTKANLINHMNRHQLVSGTNERTSEGEVEHMTRLERRREQHRARRNSETQEQRTARLAKQRDQQRARRSSESEEQRFIRLEKQREHQCAQRNSESEEQRTARLAKQREQQRAYRNCESEEQRATRLAKQRELRYAQRNSESQEQRTARLVKDRERHHRHRIICEQRLQKSYEQQCANGTANFQNDQVPTQL</sequence>
<dbReference type="GO" id="GO:0008270">
    <property type="term" value="F:zinc ion binding"/>
    <property type="evidence" value="ECO:0007669"/>
    <property type="project" value="UniProtKB-KW"/>
</dbReference>
<dbReference type="PROSITE" id="PS50157">
    <property type="entry name" value="ZINC_FINGER_C2H2_2"/>
    <property type="match status" value="1"/>
</dbReference>
<protein>
    <recommendedName>
        <fullName evidence="3">C2H2-type domain-containing protein</fullName>
    </recommendedName>
</protein>
<reference evidence="4" key="2">
    <citation type="submission" date="2025-09" db="UniProtKB">
        <authorList>
            <consortium name="Ensembl"/>
        </authorList>
    </citation>
    <scope>IDENTIFICATION</scope>
</reference>
<dbReference type="InterPro" id="IPR013087">
    <property type="entry name" value="Znf_C2H2_type"/>
</dbReference>
<keyword evidence="1" id="KW-0863">Zinc-finger</keyword>
<dbReference type="Ensembl" id="ENSEBUT00000016669.1">
    <property type="protein sequence ID" value="ENSEBUP00000016093.1"/>
    <property type="gene ID" value="ENSEBUG00000010113.1"/>
</dbReference>
<proteinExistence type="predicted"/>
<organism evidence="4 5">
    <name type="scientific">Eptatretus burgeri</name>
    <name type="common">Inshore hagfish</name>
    <dbReference type="NCBI Taxonomy" id="7764"/>
    <lineage>
        <taxon>Eukaryota</taxon>
        <taxon>Metazoa</taxon>
        <taxon>Chordata</taxon>
        <taxon>Craniata</taxon>
        <taxon>Vertebrata</taxon>
        <taxon>Cyclostomata</taxon>
        <taxon>Myxini</taxon>
        <taxon>Myxiniformes</taxon>
        <taxon>Myxinidae</taxon>
        <taxon>Eptatretinae</taxon>
        <taxon>Eptatretus</taxon>
    </lineage>
</organism>
<evidence type="ECO:0000313" key="4">
    <source>
        <dbReference type="Ensembl" id="ENSEBUP00000016093.1"/>
    </source>
</evidence>
<evidence type="ECO:0000256" key="2">
    <source>
        <dbReference type="SAM" id="MobiDB-lite"/>
    </source>
</evidence>
<feature type="region of interest" description="Disordered" evidence="2">
    <location>
        <begin position="226"/>
        <end position="364"/>
    </location>
</feature>
<evidence type="ECO:0000313" key="5">
    <source>
        <dbReference type="Proteomes" id="UP000694388"/>
    </source>
</evidence>
<dbReference type="GeneTree" id="ENSGT00940000168409"/>
<feature type="compositionally biased region" description="Basic and acidic residues" evidence="2">
    <location>
        <begin position="256"/>
        <end position="364"/>
    </location>
</feature>
<feature type="domain" description="C2H2-type" evidence="3">
    <location>
        <begin position="202"/>
        <end position="224"/>
    </location>
</feature>
<keyword evidence="5" id="KW-1185">Reference proteome</keyword>
<dbReference type="AlphaFoldDB" id="A0A8C4QIQ4"/>
<dbReference type="PROSITE" id="PS00028">
    <property type="entry name" value="ZINC_FINGER_C2H2_1"/>
    <property type="match status" value="1"/>
</dbReference>
<dbReference type="Proteomes" id="UP000694388">
    <property type="component" value="Unplaced"/>
</dbReference>
<name>A0A8C4QIQ4_EPTBU</name>
<keyword evidence="1" id="KW-0479">Metal-binding</keyword>
<accession>A0A8C4QIQ4</accession>
<evidence type="ECO:0000259" key="3">
    <source>
        <dbReference type="PROSITE" id="PS50157"/>
    </source>
</evidence>
<reference evidence="4" key="1">
    <citation type="submission" date="2025-08" db="UniProtKB">
        <authorList>
            <consortium name="Ensembl"/>
        </authorList>
    </citation>
    <scope>IDENTIFICATION</scope>
</reference>
<feature type="region of interest" description="Disordered" evidence="2">
    <location>
        <begin position="94"/>
        <end position="163"/>
    </location>
</feature>
<dbReference type="Gene3D" id="3.30.160.60">
    <property type="entry name" value="Classic Zinc Finger"/>
    <property type="match status" value="1"/>
</dbReference>
<evidence type="ECO:0000256" key="1">
    <source>
        <dbReference type="PROSITE-ProRule" id="PRU00042"/>
    </source>
</evidence>
<feature type="compositionally biased region" description="Basic and acidic residues" evidence="2">
    <location>
        <begin position="233"/>
        <end position="249"/>
    </location>
</feature>